<dbReference type="AlphaFoldDB" id="A0A0E9V1U9"/>
<organism evidence="1">
    <name type="scientific">Anguilla anguilla</name>
    <name type="common">European freshwater eel</name>
    <name type="synonym">Muraena anguilla</name>
    <dbReference type="NCBI Taxonomy" id="7936"/>
    <lineage>
        <taxon>Eukaryota</taxon>
        <taxon>Metazoa</taxon>
        <taxon>Chordata</taxon>
        <taxon>Craniata</taxon>
        <taxon>Vertebrata</taxon>
        <taxon>Euteleostomi</taxon>
        <taxon>Actinopterygii</taxon>
        <taxon>Neopterygii</taxon>
        <taxon>Teleostei</taxon>
        <taxon>Anguilliformes</taxon>
        <taxon>Anguillidae</taxon>
        <taxon>Anguilla</taxon>
    </lineage>
</organism>
<dbReference type="EMBL" id="GBXM01055159">
    <property type="protein sequence ID" value="JAH53418.1"/>
    <property type="molecule type" value="Transcribed_RNA"/>
</dbReference>
<name>A0A0E9V1U9_ANGAN</name>
<proteinExistence type="predicted"/>
<reference evidence="1" key="2">
    <citation type="journal article" date="2015" name="Fish Shellfish Immunol.">
        <title>Early steps in the European eel (Anguilla anguilla)-Vibrio vulnificus interaction in the gills: Role of the RtxA13 toxin.</title>
        <authorList>
            <person name="Callol A."/>
            <person name="Pajuelo D."/>
            <person name="Ebbesson L."/>
            <person name="Teles M."/>
            <person name="MacKenzie S."/>
            <person name="Amaro C."/>
        </authorList>
    </citation>
    <scope>NUCLEOTIDE SEQUENCE</scope>
</reference>
<reference evidence="1" key="1">
    <citation type="submission" date="2014-11" db="EMBL/GenBank/DDBJ databases">
        <authorList>
            <person name="Amaro Gonzalez C."/>
        </authorList>
    </citation>
    <scope>NUCLEOTIDE SEQUENCE</scope>
</reference>
<evidence type="ECO:0000313" key="1">
    <source>
        <dbReference type="EMBL" id="JAH72114.1"/>
    </source>
</evidence>
<dbReference type="EMBL" id="GBXM01036463">
    <property type="protein sequence ID" value="JAH72114.1"/>
    <property type="molecule type" value="Transcribed_RNA"/>
</dbReference>
<protein>
    <submittedName>
        <fullName evidence="1">Uncharacterized protein</fullName>
    </submittedName>
</protein>
<accession>A0A0E9V1U9</accession>
<sequence length="37" mass="4129">MLSCSLTDSTFKASLLMAEQDSTCRVEGERSRLLVHI</sequence>